<feature type="compositionally biased region" description="Polar residues" evidence="1">
    <location>
        <begin position="1"/>
        <end position="12"/>
    </location>
</feature>
<protein>
    <submittedName>
        <fullName evidence="5">Transmembrane sensor</fullName>
    </submittedName>
</protein>
<evidence type="ECO:0000259" key="4">
    <source>
        <dbReference type="Pfam" id="PF16220"/>
    </source>
</evidence>
<dbReference type="Proteomes" id="UP000533306">
    <property type="component" value="Unassembled WGS sequence"/>
</dbReference>
<name>A0A7W9S4X1_9HYPH</name>
<keyword evidence="2" id="KW-0472">Membrane</keyword>
<evidence type="ECO:0000313" key="5">
    <source>
        <dbReference type="EMBL" id="MBB6014151.1"/>
    </source>
</evidence>
<dbReference type="RefSeq" id="WP_183832333.1">
    <property type="nucleotide sequence ID" value="NZ_JACHEU010000004.1"/>
</dbReference>
<organism evidence="5 6">
    <name type="scientific">Aquamicrobium lusatiense</name>
    <dbReference type="NCBI Taxonomy" id="89772"/>
    <lineage>
        <taxon>Bacteria</taxon>
        <taxon>Pseudomonadati</taxon>
        <taxon>Pseudomonadota</taxon>
        <taxon>Alphaproteobacteria</taxon>
        <taxon>Hyphomicrobiales</taxon>
        <taxon>Phyllobacteriaceae</taxon>
        <taxon>Aquamicrobium</taxon>
    </lineage>
</organism>
<feature type="domain" description="FecR N-terminal" evidence="4">
    <location>
        <begin position="31"/>
        <end position="71"/>
    </location>
</feature>
<sequence length="346" mass="37035">METRTAGSNVAAKSSGDVAIHEAENPNRPKDEALRWLIALQEEPDDAALAARFEVWLAQDEANARAWAEASHVWGVLGAAEPALERRYGSPEATRSKGRRPAVRRRGRLVATAAMGIVALFALVLLQPALTIWMMADHATGVAETRAIRLDDGSVAWLGAESAIQVSFDKTTRRVTLLSGEAYFEVQRDAGRPFRVSADGVTTTVLGTAFDVRSDPDAVSVAVSHGKVAVASARAPGMATDPLEAGDWISIDQTGHAERGRADPELAGGWRSGLLVVQDRPVEEVVRVLGRYQRGRIIITGSGLAARRVTGIYDLNAPAEALLAVAETHGATVRRISPWLTVVSGW</sequence>
<feature type="domain" description="FecR protein" evidence="3">
    <location>
        <begin position="137"/>
        <end position="228"/>
    </location>
</feature>
<evidence type="ECO:0000259" key="3">
    <source>
        <dbReference type="Pfam" id="PF04773"/>
    </source>
</evidence>
<dbReference type="GO" id="GO:0016989">
    <property type="term" value="F:sigma factor antagonist activity"/>
    <property type="evidence" value="ECO:0007669"/>
    <property type="project" value="TreeGrafter"/>
</dbReference>
<evidence type="ECO:0000256" key="2">
    <source>
        <dbReference type="SAM" id="Phobius"/>
    </source>
</evidence>
<keyword evidence="2 5" id="KW-0812">Transmembrane</keyword>
<gene>
    <name evidence="5" type="ORF">HNR59_003545</name>
</gene>
<evidence type="ECO:0000313" key="6">
    <source>
        <dbReference type="Proteomes" id="UP000533306"/>
    </source>
</evidence>
<dbReference type="AlphaFoldDB" id="A0A7W9S4X1"/>
<dbReference type="EMBL" id="JACHEU010000004">
    <property type="protein sequence ID" value="MBB6014151.1"/>
    <property type="molecule type" value="Genomic_DNA"/>
</dbReference>
<dbReference type="PANTHER" id="PTHR30273:SF2">
    <property type="entry name" value="PROTEIN FECR"/>
    <property type="match status" value="1"/>
</dbReference>
<accession>A0A7W9S4X1</accession>
<dbReference type="Gene3D" id="3.55.50.30">
    <property type="match status" value="1"/>
</dbReference>
<dbReference type="Pfam" id="PF04773">
    <property type="entry name" value="FecR"/>
    <property type="match status" value="1"/>
</dbReference>
<feature type="region of interest" description="Disordered" evidence="1">
    <location>
        <begin position="1"/>
        <end position="26"/>
    </location>
</feature>
<dbReference type="InterPro" id="IPR032623">
    <property type="entry name" value="FecR_N"/>
</dbReference>
<feature type="transmembrane region" description="Helical" evidence="2">
    <location>
        <begin position="109"/>
        <end position="136"/>
    </location>
</feature>
<keyword evidence="6" id="KW-1185">Reference proteome</keyword>
<dbReference type="InterPro" id="IPR006860">
    <property type="entry name" value="FecR"/>
</dbReference>
<dbReference type="InterPro" id="IPR012373">
    <property type="entry name" value="Ferrdict_sens_TM"/>
</dbReference>
<reference evidence="5 6" key="1">
    <citation type="submission" date="2020-08" db="EMBL/GenBank/DDBJ databases">
        <title>Genomic Encyclopedia of Type Strains, Phase IV (KMG-IV): sequencing the most valuable type-strain genomes for metagenomic binning, comparative biology and taxonomic classification.</title>
        <authorList>
            <person name="Goeker M."/>
        </authorList>
    </citation>
    <scope>NUCLEOTIDE SEQUENCE [LARGE SCALE GENOMIC DNA]</scope>
    <source>
        <strain evidence="5 6">DSM 11099</strain>
    </source>
</reference>
<comment type="caution">
    <text evidence="5">The sequence shown here is derived from an EMBL/GenBank/DDBJ whole genome shotgun (WGS) entry which is preliminary data.</text>
</comment>
<dbReference type="Pfam" id="PF16220">
    <property type="entry name" value="DUF4880"/>
    <property type="match status" value="1"/>
</dbReference>
<dbReference type="PANTHER" id="PTHR30273">
    <property type="entry name" value="PERIPLASMIC SIGNAL SENSOR AND SIGMA FACTOR ACTIVATOR FECR-RELATED"/>
    <property type="match status" value="1"/>
</dbReference>
<dbReference type="Gene3D" id="2.60.120.1440">
    <property type="match status" value="1"/>
</dbReference>
<dbReference type="PIRSF" id="PIRSF018266">
    <property type="entry name" value="FecR"/>
    <property type="match status" value="1"/>
</dbReference>
<proteinExistence type="predicted"/>
<evidence type="ECO:0000256" key="1">
    <source>
        <dbReference type="SAM" id="MobiDB-lite"/>
    </source>
</evidence>
<keyword evidence="2" id="KW-1133">Transmembrane helix</keyword>